<dbReference type="Proteomes" id="UP000236546">
    <property type="component" value="Unassembled WGS sequence"/>
</dbReference>
<name>A0A2K0T9R6_9HYPO</name>
<dbReference type="OrthoDB" id="4896928at2759"/>
<evidence type="ECO:0000256" key="1">
    <source>
        <dbReference type="SAM" id="SignalP"/>
    </source>
</evidence>
<organism evidence="2 3">
    <name type="scientific">Trichoderma gamsii</name>
    <dbReference type="NCBI Taxonomy" id="398673"/>
    <lineage>
        <taxon>Eukaryota</taxon>
        <taxon>Fungi</taxon>
        <taxon>Dikarya</taxon>
        <taxon>Ascomycota</taxon>
        <taxon>Pezizomycotina</taxon>
        <taxon>Sordariomycetes</taxon>
        <taxon>Hypocreomycetidae</taxon>
        <taxon>Hypocreales</taxon>
        <taxon>Hypocreaceae</taxon>
        <taxon>Trichoderma</taxon>
    </lineage>
</organism>
<accession>A0A2K0T9R6</accession>
<reference evidence="2 3" key="1">
    <citation type="submission" date="2017-02" db="EMBL/GenBank/DDBJ databases">
        <title>Genomes of Trichoderma spp. with biocontrol activity.</title>
        <authorList>
            <person name="Gardiner D."/>
            <person name="Kazan K."/>
            <person name="Vos C."/>
            <person name="Harvey P."/>
        </authorList>
    </citation>
    <scope>NUCLEOTIDE SEQUENCE [LARGE SCALE GENOMIC DNA]</scope>
    <source>
        <strain evidence="2 3">A5MH</strain>
    </source>
</reference>
<gene>
    <name evidence="2" type="ORF">TGAMA5MH_05944</name>
</gene>
<comment type="caution">
    <text evidence="2">The sequence shown here is derived from an EMBL/GenBank/DDBJ whole genome shotgun (WGS) entry which is preliminary data.</text>
</comment>
<protein>
    <submittedName>
        <fullName evidence="2">Uncharacterized protein</fullName>
    </submittedName>
</protein>
<dbReference type="EMBL" id="MTYH01000051">
    <property type="protein sequence ID" value="PNP42262.1"/>
    <property type="molecule type" value="Genomic_DNA"/>
</dbReference>
<evidence type="ECO:0000313" key="2">
    <source>
        <dbReference type="EMBL" id="PNP42262.1"/>
    </source>
</evidence>
<proteinExistence type="predicted"/>
<feature type="signal peptide" evidence="1">
    <location>
        <begin position="1"/>
        <end position="20"/>
    </location>
</feature>
<keyword evidence="1" id="KW-0732">Signal</keyword>
<sequence length="117" mass="12619">MMNTAMLLKALLITATTVSAISAPLTAYSQDRFCGSGSTASAFTWDTFTENECYSFNSNILSLQTGTIAEGCSATFYRNSFDCTGDYYVVDDADGDNCFGLGGDIFRSFVFDFCGSQ</sequence>
<feature type="chain" id="PRO_5014378147" evidence="1">
    <location>
        <begin position="21"/>
        <end position="117"/>
    </location>
</feature>
<dbReference type="AlphaFoldDB" id="A0A2K0T9R6"/>
<evidence type="ECO:0000313" key="3">
    <source>
        <dbReference type="Proteomes" id="UP000236546"/>
    </source>
</evidence>